<evidence type="ECO:0000256" key="4">
    <source>
        <dbReference type="HAMAP-Rule" id="MF_01411"/>
    </source>
</evidence>
<proteinExistence type="inferred from homology"/>
<feature type="chain" id="PRO_5023480069" description="LPS-assembly protein LptD" evidence="4">
    <location>
        <begin position="25"/>
        <end position="741"/>
    </location>
</feature>
<feature type="domain" description="Organic solvent tolerance-like N-terminal" evidence="6">
    <location>
        <begin position="60"/>
        <end position="151"/>
    </location>
</feature>
<comment type="subcellular location">
    <subcellularLocation>
        <location evidence="4">Cell outer membrane</location>
    </subcellularLocation>
</comment>
<name>A0A5C8PPV5_9HYPH</name>
<comment type="caution">
    <text evidence="8">The sequence shown here is derived from an EMBL/GenBank/DDBJ whole genome shotgun (WGS) entry which is preliminary data.</text>
</comment>
<keyword evidence="2 4" id="KW-0472">Membrane</keyword>
<dbReference type="GO" id="GO:1990351">
    <property type="term" value="C:transporter complex"/>
    <property type="evidence" value="ECO:0007669"/>
    <property type="project" value="TreeGrafter"/>
</dbReference>
<dbReference type="AlphaFoldDB" id="A0A5C8PPV5"/>
<dbReference type="Pfam" id="PF03968">
    <property type="entry name" value="LptD_N"/>
    <property type="match status" value="1"/>
</dbReference>
<keyword evidence="3 4" id="KW-0998">Cell outer membrane</keyword>
<feature type="signal peptide" evidence="4">
    <location>
        <begin position="1"/>
        <end position="24"/>
    </location>
</feature>
<dbReference type="PANTHER" id="PTHR30189">
    <property type="entry name" value="LPS-ASSEMBLY PROTEIN"/>
    <property type="match status" value="1"/>
</dbReference>
<dbReference type="EMBL" id="VDUZ01000009">
    <property type="protein sequence ID" value="TXL77173.1"/>
    <property type="molecule type" value="Genomic_DNA"/>
</dbReference>
<evidence type="ECO:0000256" key="2">
    <source>
        <dbReference type="ARBA" id="ARBA00023136"/>
    </source>
</evidence>
<comment type="similarity">
    <text evidence="4">Belongs to the LptD family.</text>
</comment>
<dbReference type="GO" id="GO:0015920">
    <property type="term" value="P:lipopolysaccharide transport"/>
    <property type="evidence" value="ECO:0007669"/>
    <property type="project" value="InterPro"/>
</dbReference>
<evidence type="ECO:0000313" key="8">
    <source>
        <dbReference type="EMBL" id="TXL77173.1"/>
    </source>
</evidence>
<dbReference type="RefSeq" id="WP_147846874.1">
    <property type="nucleotide sequence ID" value="NZ_VDUZ01000009.1"/>
</dbReference>
<dbReference type="PANTHER" id="PTHR30189:SF1">
    <property type="entry name" value="LPS-ASSEMBLY PROTEIN LPTD"/>
    <property type="match status" value="1"/>
</dbReference>
<dbReference type="HAMAP" id="MF_01411">
    <property type="entry name" value="LPS_assembly_LptD"/>
    <property type="match status" value="1"/>
</dbReference>
<dbReference type="Pfam" id="PF04453">
    <property type="entry name" value="LptD"/>
    <property type="match status" value="1"/>
</dbReference>
<dbReference type="Proteomes" id="UP000321638">
    <property type="component" value="Unassembled WGS sequence"/>
</dbReference>
<reference evidence="8 9" key="1">
    <citation type="submission" date="2019-06" db="EMBL/GenBank/DDBJ databases">
        <title>New taxonomy in bacterial strain CC-CFT640, isolated from vineyard.</title>
        <authorList>
            <person name="Lin S.-Y."/>
            <person name="Tsai C.-F."/>
            <person name="Young C.-C."/>
        </authorList>
    </citation>
    <scope>NUCLEOTIDE SEQUENCE [LARGE SCALE GENOMIC DNA]</scope>
    <source>
        <strain evidence="8 9">CC-CFT640</strain>
    </source>
</reference>
<accession>A0A5C8PPV5</accession>
<comment type="function">
    <text evidence="4">Involved in the assembly of lipopolysaccharide (LPS) at the surface of the outer membrane.</text>
</comment>
<evidence type="ECO:0000313" key="9">
    <source>
        <dbReference type="Proteomes" id="UP000321638"/>
    </source>
</evidence>
<evidence type="ECO:0000256" key="1">
    <source>
        <dbReference type="ARBA" id="ARBA00022729"/>
    </source>
</evidence>
<dbReference type="InterPro" id="IPR005653">
    <property type="entry name" value="OstA-like_N"/>
</dbReference>
<dbReference type="Gene3D" id="2.60.450.10">
    <property type="entry name" value="Lipopolysaccharide (LPS) transport protein A like domain"/>
    <property type="match status" value="1"/>
</dbReference>
<gene>
    <name evidence="4" type="primary">lptD</name>
    <name evidence="8" type="ORF">FHP25_10440</name>
</gene>
<feature type="region of interest" description="Disordered" evidence="5">
    <location>
        <begin position="25"/>
        <end position="56"/>
    </location>
</feature>
<feature type="compositionally biased region" description="Basic and acidic residues" evidence="5">
    <location>
        <begin position="27"/>
        <end position="41"/>
    </location>
</feature>
<dbReference type="OrthoDB" id="9760225at2"/>
<comment type="caution">
    <text evidence="4">Lacks conserved residue(s) required for the propagation of feature annotation.</text>
</comment>
<evidence type="ECO:0000259" key="6">
    <source>
        <dbReference type="Pfam" id="PF03968"/>
    </source>
</evidence>
<keyword evidence="1 4" id="KW-0732">Signal</keyword>
<evidence type="ECO:0000256" key="5">
    <source>
        <dbReference type="SAM" id="MobiDB-lite"/>
    </source>
</evidence>
<evidence type="ECO:0000259" key="7">
    <source>
        <dbReference type="Pfam" id="PF04453"/>
    </source>
</evidence>
<feature type="domain" description="LptD C-terminal" evidence="7">
    <location>
        <begin position="308"/>
        <end position="653"/>
    </location>
</feature>
<organism evidence="8 9">
    <name type="scientific">Vineibacter terrae</name>
    <dbReference type="NCBI Taxonomy" id="2586908"/>
    <lineage>
        <taxon>Bacteria</taxon>
        <taxon>Pseudomonadati</taxon>
        <taxon>Pseudomonadota</taxon>
        <taxon>Alphaproteobacteria</taxon>
        <taxon>Hyphomicrobiales</taxon>
        <taxon>Vineibacter</taxon>
    </lineage>
</organism>
<evidence type="ECO:0000256" key="3">
    <source>
        <dbReference type="ARBA" id="ARBA00023237"/>
    </source>
</evidence>
<comment type="subunit">
    <text evidence="4">Component of the lipopolysaccharide transport and assembly complex.</text>
</comment>
<dbReference type="InterPro" id="IPR007543">
    <property type="entry name" value="LptD_C"/>
</dbReference>
<sequence precursor="true">MTALRALILLVVGLAFFETVPASAQLRPDRKPDRTDPDRVRQQPVVPSREKPSTEQPVLVQANDVTYDRTTDVVTASGNVEMSQNDRILQADRVVYDRKRDIMTAIGHVRIVEPTGEVIYADQMQVTGDLKEGAARDIRARLANDARLAGNSGQFTEGKITEIKKAVYSPCDPCKDDPMRAPLWQVKAARIVHDKEKKDIYFYDATLEFFGVPVAWTPYFSHPDPSVKRRSGILTPSFEHSGQLGYGMTLPYYGVIDDTADITLSPRFLTRRGLVMSGDIRKRFDEGDIQFKGSITRDWFHDREGAEVRGHVFGTSQFNLDENWRAGMQLQRATDKTYLRYYDIDSSSFLTSKAWVETFNRRSYGSIFAYGFQEMRSNVSQRQAPYVLPIASYNFVGEQMPFGGHFIADTNMRYLFRDEGADSTRLMARIGYDFTHVTRDGHVFNVLATVRGDIYDVHDAVDPENTANQFTGVKARIFPQISADWRYPLMRRAGERSYFTIEPIVGFVAAPPMGRQWKIPNEDAVDQVFDETNLFSPNRTTGDDRLEGGQRINYGFKVGLNDAGGGSSWVFVGQSFRFQRDTSFPSGSGLRSGLSDLIGALSISPGRYWDVFGRIRVDKDNPTRVRQVDALVSAGPREFRGFLGYIKVQDNLQPTASLGNRSEGRIGVIVRPHENWIVTAWGSRDLQAGATREIQGKVEYEDECFLIGLRVTRRYFTDKEIKPDTRIGFQIRLKPTTDTTF</sequence>
<keyword evidence="9" id="KW-1185">Reference proteome</keyword>
<dbReference type="InterPro" id="IPR020889">
    <property type="entry name" value="LipoPS_assembly_LptD"/>
</dbReference>
<protein>
    <recommendedName>
        <fullName evidence="4">LPS-assembly protein LptD</fullName>
    </recommendedName>
</protein>
<dbReference type="InterPro" id="IPR050218">
    <property type="entry name" value="LptD"/>
</dbReference>
<dbReference type="GO" id="GO:0009279">
    <property type="term" value="C:cell outer membrane"/>
    <property type="evidence" value="ECO:0007669"/>
    <property type="project" value="UniProtKB-SubCell"/>
</dbReference>
<dbReference type="GO" id="GO:0043165">
    <property type="term" value="P:Gram-negative-bacterium-type cell outer membrane assembly"/>
    <property type="evidence" value="ECO:0007669"/>
    <property type="project" value="UniProtKB-UniRule"/>
</dbReference>